<evidence type="ECO:0000313" key="2">
    <source>
        <dbReference type="EMBL" id="OHA61958.1"/>
    </source>
</evidence>
<feature type="domain" description="Metallo-beta-lactamase" evidence="1">
    <location>
        <begin position="47"/>
        <end position="242"/>
    </location>
</feature>
<dbReference type="AlphaFoldDB" id="A0A1G2QNB2"/>
<evidence type="ECO:0000259" key="1">
    <source>
        <dbReference type="Pfam" id="PF12706"/>
    </source>
</evidence>
<dbReference type="InterPro" id="IPR036866">
    <property type="entry name" value="RibonucZ/Hydroxyglut_hydro"/>
</dbReference>
<dbReference type="SUPFAM" id="SSF56281">
    <property type="entry name" value="Metallo-hydrolase/oxidoreductase"/>
    <property type="match status" value="1"/>
</dbReference>
<dbReference type="PANTHER" id="PTHR42663:SF6">
    <property type="entry name" value="HYDROLASE C777.06C-RELATED"/>
    <property type="match status" value="1"/>
</dbReference>
<proteinExistence type="predicted"/>
<dbReference type="EMBL" id="MHTO01000025">
    <property type="protein sequence ID" value="OHA61958.1"/>
    <property type="molecule type" value="Genomic_DNA"/>
</dbReference>
<gene>
    <name evidence="2" type="ORF">A2117_00115</name>
</gene>
<dbReference type="Gene3D" id="3.60.15.10">
    <property type="entry name" value="Ribonuclease Z/Hydroxyacylglutathione hydrolase-like"/>
    <property type="match status" value="1"/>
</dbReference>
<dbReference type="Pfam" id="PF12706">
    <property type="entry name" value="Lactamase_B_2"/>
    <property type="match status" value="1"/>
</dbReference>
<name>A0A1G2QNB2_9BACT</name>
<protein>
    <recommendedName>
        <fullName evidence="1">Metallo-beta-lactamase domain-containing protein</fullName>
    </recommendedName>
</protein>
<organism evidence="2 3">
    <name type="scientific">Candidatus Wildermuthbacteria bacterium GWA2_46_15</name>
    <dbReference type="NCBI Taxonomy" id="1802443"/>
    <lineage>
        <taxon>Bacteria</taxon>
        <taxon>Candidatus Wildermuthiibacteriota</taxon>
    </lineage>
</organism>
<sequence>MKITFLGTAAATSYPLAFCRCDYCNKARELKGKNLRKRSSVIINNDLLIDLGPDIMSASFMYNKSIADIRYCLQTHSHSDHFDASCFTTRTPEFMGVNIPPLQVYGSEATLRKMSEMVKNEGYVSNLFDPKEKERMNIEVFPIKSLQSFDVGKYKVTAFSACHDKSVDSLLYAVTEDDFTVFYGTDTNVLSEETWNGFHEKGLRFNIVVLDHTYGPDTNNGGHLNANRFIEHIKRMGGENLLVKNVRILATHISHEGNPLHSELSEYAAEHGYEIAYDGLVI</sequence>
<dbReference type="Proteomes" id="UP000179245">
    <property type="component" value="Unassembled WGS sequence"/>
</dbReference>
<evidence type="ECO:0000313" key="3">
    <source>
        <dbReference type="Proteomes" id="UP000179245"/>
    </source>
</evidence>
<reference evidence="2 3" key="1">
    <citation type="journal article" date="2016" name="Nat. Commun.">
        <title>Thousands of microbial genomes shed light on interconnected biogeochemical processes in an aquifer system.</title>
        <authorList>
            <person name="Anantharaman K."/>
            <person name="Brown C.T."/>
            <person name="Hug L.A."/>
            <person name="Sharon I."/>
            <person name="Castelle C.J."/>
            <person name="Probst A.J."/>
            <person name="Thomas B.C."/>
            <person name="Singh A."/>
            <person name="Wilkins M.J."/>
            <person name="Karaoz U."/>
            <person name="Brodie E.L."/>
            <person name="Williams K.H."/>
            <person name="Hubbard S.S."/>
            <person name="Banfield J.F."/>
        </authorList>
    </citation>
    <scope>NUCLEOTIDE SEQUENCE [LARGE SCALE GENOMIC DNA]</scope>
</reference>
<dbReference type="InterPro" id="IPR001279">
    <property type="entry name" value="Metallo-B-lactamas"/>
</dbReference>
<accession>A0A1G2QNB2</accession>
<comment type="caution">
    <text evidence="2">The sequence shown here is derived from an EMBL/GenBank/DDBJ whole genome shotgun (WGS) entry which is preliminary data.</text>
</comment>
<dbReference type="STRING" id="1802443.A2117_00115"/>
<dbReference type="PANTHER" id="PTHR42663">
    <property type="entry name" value="HYDROLASE C777.06C-RELATED-RELATED"/>
    <property type="match status" value="1"/>
</dbReference>